<dbReference type="AlphaFoldDB" id="A0A2L2LH37"/>
<dbReference type="RefSeq" id="WP_158662923.1">
    <property type="nucleotide sequence ID" value="NZ_CP026925.1"/>
</dbReference>
<evidence type="ECO:0000259" key="1">
    <source>
        <dbReference type="Pfam" id="PF18153"/>
    </source>
</evidence>
<accession>A0A2L2LH37</accession>
<dbReference type="Pfam" id="PF18153">
    <property type="entry name" value="Cap15_CD_rec"/>
    <property type="match status" value="1"/>
</dbReference>
<dbReference type="Proteomes" id="UP000237717">
    <property type="component" value="Chromosome II"/>
</dbReference>
<sequence>MSWDHAKPYSFTLAVLTGGWTLFNRKLWRVWPFCHFVKTPDLNGMWKAELRSTFIDPDSGTVKEPFTAYVAIRQTLTTLSVRLFTAGDHESSLVASSFDIEADGTTYLYGVYQGEPSITDRKSVSAIHYGSFKYKVLGKPVTELRGHYWTDRETGGSIVLRERLPEMFDSFDAAAGARSLDQNQGRPLP</sequence>
<reference evidence="2 3" key="1">
    <citation type="submission" date="2018-02" db="EMBL/GenBank/DDBJ databases">
        <title>Complete genome sequence of Agrobacterium tumefaciens 1D1609.</title>
        <authorList>
            <person name="Cho S.-T."/>
            <person name="Haryono M."/>
            <person name="Chang H.-H."/>
            <person name="Santos M.N."/>
            <person name="Lai E.-M."/>
            <person name="Kuo C.-H."/>
        </authorList>
    </citation>
    <scope>NUCLEOTIDE SEQUENCE [LARGE SCALE GENOMIC DNA]</scope>
    <source>
        <strain evidence="2 3">1D1609</strain>
    </source>
</reference>
<name>A0A2L2LH37_AGRTU</name>
<feature type="domain" description="CD-NTase-associated protein 15" evidence="1">
    <location>
        <begin position="37"/>
        <end position="161"/>
    </location>
</feature>
<proteinExistence type="predicted"/>
<evidence type="ECO:0000313" key="3">
    <source>
        <dbReference type="Proteomes" id="UP000237717"/>
    </source>
</evidence>
<gene>
    <name evidence="2" type="ORF">At1D1609_36070</name>
</gene>
<organism evidence="2 3">
    <name type="scientific">Agrobacterium tumefaciens</name>
    <dbReference type="NCBI Taxonomy" id="358"/>
    <lineage>
        <taxon>Bacteria</taxon>
        <taxon>Pseudomonadati</taxon>
        <taxon>Pseudomonadota</taxon>
        <taxon>Alphaproteobacteria</taxon>
        <taxon>Hyphomicrobiales</taxon>
        <taxon>Rhizobiaceae</taxon>
        <taxon>Rhizobium/Agrobacterium group</taxon>
        <taxon>Agrobacterium</taxon>
        <taxon>Agrobacterium tumefaciens complex</taxon>
    </lineage>
</organism>
<dbReference type="EMBL" id="CP026925">
    <property type="protein sequence ID" value="AVH43660.1"/>
    <property type="molecule type" value="Genomic_DNA"/>
</dbReference>
<evidence type="ECO:0000313" key="2">
    <source>
        <dbReference type="EMBL" id="AVH43660.1"/>
    </source>
</evidence>
<protein>
    <recommendedName>
        <fullName evidence="1">CD-NTase-associated protein 15 domain-containing protein</fullName>
    </recommendedName>
</protein>
<dbReference type="InterPro" id="IPR041208">
    <property type="entry name" value="Cap15"/>
</dbReference>